<dbReference type="Pfam" id="PF02826">
    <property type="entry name" value="2-Hacid_dh_C"/>
    <property type="match status" value="1"/>
</dbReference>
<comment type="similarity">
    <text evidence="1 4">Belongs to the D-isomer specific 2-hydroxyacid dehydrogenase family.</text>
</comment>
<dbReference type="FunFam" id="3.40.50.720:FF:000203">
    <property type="entry name" value="D-3-phosphoglycerate dehydrogenase (SerA)"/>
    <property type="match status" value="1"/>
</dbReference>
<dbReference type="PROSITE" id="PS00670">
    <property type="entry name" value="D_2_HYDROXYACID_DH_2"/>
    <property type="match status" value="1"/>
</dbReference>
<dbReference type="Gene3D" id="3.40.50.720">
    <property type="entry name" value="NAD(P)-binding Rossmann-like Domain"/>
    <property type="match status" value="2"/>
</dbReference>
<evidence type="ECO:0000256" key="4">
    <source>
        <dbReference type="RuleBase" id="RU003719"/>
    </source>
</evidence>
<dbReference type="Pfam" id="PF00389">
    <property type="entry name" value="2-Hacid_dh"/>
    <property type="match status" value="1"/>
</dbReference>
<dbReference type="STRING" id="1123291.SAMN04490355_107115"/>
<sequence length="321" mass="35668">MKNTVILNSAKLDFDNKLDFSSLSNLTTVTKYDASSNDEILERVQGQHIVITKEMPVGRDLISKFPSSVELICEAGTGFNNIDIAAAKEKNIAVCNVPSYSTEAVAQLVITFILNQSSSLIQQQRMLQEKNFDNFTKYLQVPHFELQGKTLGVIGAGSIGKEVIKIALTLGMNILVYSRTSKPWGEDRVQFVSLEELLTQSDFVSIHCPLTPETRHLINKDKLKQMKPTAFLINTSRGPIIHEIDLVEALQQGIIAGAALDVQDPEPPALDNPLFFMDNVILTPHIGWRRLESRQRLIGLMAENIESFIQGKPLNIVNGVL</sequence>
<protein>
    <submittedName>
        <fullName evidence="7">Glycerate dehydrogenase</fullName>
    </submittedName>
</protein>
<dbReference type="Proteomes" id="UP000199520">
    <property type="component" value="Unassembled WGS sequence"/>
</dbReference>
<dbReference type="InterPro" id="IPR029753">
    <property type="entry name" value="D-isomer_DH_CS"/>
</dbReference>
<keyword evidence="3" id="KW-0520">NAD</keyword>
<dbReference type="InterPro" id="IPR006139">
    <property type="entry name" value="D-isomer_2_OHA_DH_cat_dom"/>
</dbReference>
<evidence type="ECO:0000259" key="5">
    <source>
        <dbReference type="Pfam" id="PF00389"/>
    </source>
</evidence>
<dbReference type="OrthoDB" id="9805416at2"/>
<keyword evidence="2 4" id="KW-0560">Oxidoreductase</keyword>
<evidence type="ECO:0000259" key="6">
    <source>
        <dbReference type="Pfam" id="PF02826"/>
    </source>
</evidence>
<dbReference type="RefSeq" id="WP_090943800.1">
    <property type="nucleotide sequence ID" value="NZ_FOTS01000071.1"/>
</dbReference>
<organism evidence="7 8">
    <name type="scientific">Pelosinus propionicus DSM 13327</name>
    <dbReference type="NCBI Taxonomy" id="1123291"/>
    <lineage>
        <taxon>Bacteria</taxon>
        <taxon>Bacillati</taxon>
        <taxon>Bacillota</taxon>
        <taxon>Negativicutes</taxon>
        <taxon>Selenomonadales</taxon>
        <taxon>Sporomusaceae</taxon>
        <taxon>Pelosinus</taxon>
    </lineage>
</organism>
<dbReference type="SUPFAM" id="SSF52283">
    <property type="entry name" value="Formate/glycerate dehydrogenase catalytic domain-like"/>
    <property type="match status" value="1"/>
</dbReference>
<name>A0A1I4PSF3_9FIRM</name>
<reference evidence="8" key="1">
    <citation type="submission" date="2016-10" db="EMBL/GenBank/DDBJ databases">
        <authorList>
            <person name="Varghese N."/>
            <person name="Submissions S."/>
        </authorList>
    </citation>
    <scope>NUCLEOTIDE SEQUENCE [LARGE SCALE GENOMIC DNA]</scope>
    <source>
        <strain evidence="8">DSM 13327</strain>
    </source>
</reference>
<accession>A0A1I4PSF3</accession>
<feature type="domain" description="D-isomer specific 2-hydroxyacid dehydrogenase NAD-binding" evidence="6">
    <location>
        <begin position="111"/>
        <end position="287"/>
    </location>
</feature>
<dbReference type="AlphaFoldDB" id="A0A1I4PSF3"/>
<dbReference type="GO" id="GO:0051287">
    <property type="term" value="F:NAD binding"/>
    <property type="evidence" value="ECO:0007669"/>
    <property type="project" value="InterPro"/>
</dbReference>
<evidence type="ECO:0000313" key="8">
    <source>
        <dbReference type="Proteomes" id="UP000199520"/>
    </source>
</evidence>
<dbReference type="SUPFAM" id="SSF51735">
    <property type="entry name" value="NAD(P)-binding Rossmann-fold domains"/>
    <property type="match status" value="1"/>
</dbReference>
<dbReference type="InterPro" id="IPR036291">
    <property type="entry name" value="NAD(P)-bd_dom_sf"/>
</dbReference>
<keyword evidence="8" id="KW-1185">Reference proteome</keyword>
<evidence type="ECO:0000313" key="7">
    <source>
        <dbReference type="EMBL" id="SFM30506.1"/>
    </source>
</evidence>
<dbReference type="PANTHER" id="PTHR43761">
    <property type="entry name" value="D-ISOMER SPECIFIC 2-HYDROXYACID DEHYDROGENASE FAMILY PROTEIN (AFU_ORTHOLOGUE AFUA_1G13630)"/>
    <property type="match status" value="1"/>
</dbReference>
<evidence type="ECO:0000256" key="3">
    <source>
        <dbReference type="ARBA" id="ARBA00023027"/>
    </source>
</evidence>
<proteinExistence type="inferred from homology"/>
<feature type="domain" description="D-isomer specific 2-hydroxyacid dehydrogenase catalytic" evidence="5">
    <location>
        <begin position="25"/>
        <end position="318"/>
    </location>
</feature>
<dbReference type="GO" id="GO:0016616">
    <property type="term" value="F:oxidoreductase activity, acting on the CH-OH group of donors, NAD or NADP as acceptor"/>
    <property type="evidence" value="ECO:0007669"/>
    <property type="project" value="InterPro"/>
</dbReference>
<dbReference type="EMBL" id="FOTS01000071">
    <property type="protein sequence ID" value="SFM30506.1"/>
    <property type="molecule type" value="Genomic_DNA"/>
</dbReference>
<dbReference type="InterPro" id="IPR050418">
    <property type="entry name" value="D-iso_2-hydroxyacid_DH_PdxB"/>
</dbReference>
<dbReference type="InterPro" id="IPR029752">
    <property type="entry name" value="D-isomer_DH_CS1"/>
</dbReference>
<dbReference type="PANTHER" id="PTHR43761:SF1">
    <property type="entry name" value="D-ISOMER SPECIFIC 2-HYDROXYACID DEHYDROGENASE CATALYTIC DOMAIN-CONTAINING PROTEIN-RELATED"/>
    <property type="match status" value="1"/>
</dbReference>
<evidence type="ECO:0000256" key="2">
    <source>
        <dbReference type="ARBA" id="ARBA00023002"/>
    </source>
</evidence>
<dbReference type="PROSITE" id="PS00065">
    <property type="entry name" value="D_2_HYDROXYACID_DH_1"/>
    <property type="match status" value="1"/>
</dbReference>
<evidence type="ECO:0000256" key="1">
    <source>
        <dbReference type="ARBA" id="ARBA00005854"/>
    </source>
</evidence>
<dbReference type="InterPro" id="IPR006140">
    <property type="entry name" value="D-isomer_DH_NAD-bd"/>
</dbReference>
<gene>
    <name evidence="7" type="ORF">SAMN04490355_107115</name>
</gene>